<dbReference type="Proteomes" id="UP001604277">
    <property type="component" value="Unassembled WGS sequence"/>
</dbReference>
<sequence>MHKPRTQETDAYICEEVPRLVTSSKVRPNANNFLDDMTSAKTVAKCRRLAEKQEKDRRWRECHLILEAHASHARLPNTPSGKAFDLLGPHLASTIGVAMSRGRGERSNQSLEVSESPEDLMNQIKNGT</sequence>
<keyword evidence="3" id="KW-1185">Reference proteome</keyword>
<accession>A0ABD1WR76</accession>
<feature type="region of interest" description="Disordered" evidence="1">
    <location>
        <begin position="99"/>
        <end position="128"/>
    </location>
</feature>
<evidence type="ECO:0000313" key="2">
    <source>
        <dbReference type="EMBL" id="KAL2552206.1"/>
    </source>
</evidence>
<dbReference type="EMBL" id="JBFOLJ010000002">
    <property type="protein sequence ID" value="KAL2552206.1"/>
    <property type="molecule type" value="Genomic_DNA"/>
</dbReference>
<protein>
    <submittedName>
        <fullName evidence="2">Uncharacterized protein</fullName>
    </submittedName>
</protein>
<reference evidence="3" key="1">
    <citation type="submission" date="2024-07" db="EMBL/GenBank/DDBJ databases">
        <title>Two chromosome-level genome assemblies of Korean endemic species Abeliophyllum distichum and Forsythia ovata (Oleaceae).</title>
        <authorList>
            <person name="Jang H."/>
        </authorList>
    </citation>
    <scope>NUCLEOTIDE SEQUENCE [LARGE SCALE GENOMIC DNA]</scope>
</reference>
<evidence type="ECO:0000313" key="3">
    <source>
        <dbReference type="Proteomes" id="UP001604277"/>
    </source>
</evidence>
<evidence type="ECO:0000256" key="1">
    <source>
        <dbReference type="SAM" id="MobiDB-lite"/>
    </source>
</evidence>
<name>A0ABD1WR76_9LAMI</name>
<organism evidence="2 3">
    <name type="scientific">Forsythia ovata</name>
    <dbReference type="NCBI Taxonomy" id="205694"/>
    <lineage>
        <taxon>Eukaryota</taxon>
        <taxon>Viridiplantae</taxon>
        <taxon>Streptophyta</taxon>
        <taxon>Embryophyta</taxon>
        <taxon>Tracheophyta</taxon>
        <taxon>Spermatophyta</taxon>
        <taxon>Magnoliopsida</taxon>
        <taxon>eudicotyledons</taxon>
        <taxon>Gunneridae</taxon>
        <taxon>Pentapetalae</taxon>
        <taxon>asterids</taxon>
        <taxon>lamiids</taxon>
        <taxon>Lamiales</taxon>
        <taxon>Oleaceae</taxon>
        <taxon>Forsythieae</taxon>
        <taxon>Forsythia</taxon>
    </lineage>
</organism>
<dbReference type="AlphaFoldDB" id="A0ABD1WR76"/>
<proteinExistence type="predicted"/>
<gene>
    <name evidence="2" type="ORF">Fot_05825</name>
</gene>
<comment type="caution">
    <text evidence="2">The sequence shown here is derived from an EMBL/GenBank/DDBJ whole genome shotgun (WGS) entry which is preliminary data.</text>
</comment>